<gene>
    <name evidence="14" type="ORF">HK097_006992</name>
</gene>
<evidence type="ECO:0000256" key="3">
    <source>
        <dbReference type="ARBA" id="ARBA00022801"/>
    </source>
</evidence>
<evidence type="ECO:0000259" key="11">
    <source>
        <dbReference type="PROSITE" id="PS50227"/>
    </source>
</evidence>
<keyword evidence="3 9" id="KW-0378">Hydrolase</keyword>
<proteinExistence type="predicted"/>
<evidence type="ECO:0000259" key="13">
    <source>
        <dbReference type="PROSITE" id="PS51910"/>
    </source>
</evidence>
<dbReference type="AlphaFoldDB" id="A0AAD5SE22"/>
<dbReference type="GO" id="GO:0004930">
    <property type="term" value="F:G protein-coupled receptor activity"/>
    <property type="evidence" value="ECO:0007669"/>
    <property type="project" value="InterPro"/>
</dbReference>
<dbReference type="GO" id="GO:0000272">
    <property type="term" value="P:polysaccharide catabolic process"/>
    <property type="evidence" value="ECO:0007669"/>
    <property type="project" value="UniProtKB-KW"/>
</dbReference>
<keyword evidence="2 8" id="KW-0147">Chitin-binding</keyword>
<keyword evidence="6 9" id="KW-0326">Glycosidase</keyword>
<feature type="disulfide bond" evidence="8">
    <location>
        <begin position="293"/>
        <end position="307"/>
    </location>
</feature>
<keyword evidence="5" id="KW-0119">Carbohydrate metabolism</keyword>
<sequence length="935" mass="101352">MCKHKIWPAIQGAKDYPVPADGGFGMAPGITVNVKVPENWISGRVWARTNCKVNNGKVFCETGTCGIPENNYGVPCQGNGGIPPYTIAEFTLKGWNNLDYYDVSQVDGHNIGVSISVLKGDKINDAKATPPHFDCGNPACRFDINKNCPPELTFKSTDRKRTIACGSINNAITDLVQRTFNPDPLVPWYEDMRMRMLLGCVHPDFGYSHLDVRDEAKGKVCLSTDWPKVQNSGPWPDRYDEVFKQKCPDAYSWQFDDMSSTYNCRNADYQITFCPPAECGKDAGGKTCPNNYCCSSYGVCGLGKDVCGAGCQSQCNGLDDFPPPDHCDNGALSKVVAYYSNSGATRGQGLPNCNGVLPAVPPEKIRTTGVTHLVYVCDNPLRDVLPLYLSHIFEQAFGAISPQFGLTTTRGDDDLIRRFNGLKNTSPGLKTLWAIGGWNFNSLGSGTETRFSDAVTFSANRKLLVDSVINTIPAKGFDGVDFDWEWPGKPYWRKGSVSGTCTHPQIPFAGVERGGRETDPENYVQFIKELRAAANAKNMKLLIALTVPGTMADKLNKYDLKQLQKDADWINVMTYDFNGASPGGVGAPASADLMNQALQGGYNSLPPASWPTSLGVQPHTSLVDVDNALKAFLKAGVRREKLVMGIAFYGRNYQLSNPSCDEKGCPFTAAGAPGVCTNTPGFLSYNEILDQVQKHGGATKMDDKSYTESAVVNNQWISYETPQTIEKKMILANNQCVNGVSVWSLDLDPAGLLLLSIYGHSNTVDGANRESCMKDGEWPTTKVGSVSSHDCPYGGGKITRKCGSGGKWEDIKNECDDASTTYLGDDFKKCKNGPTVDMTGTSLGIDDVNRGGNARRRRSTDDLPARPARSNRERLEVPVELEKRQASSTTTTRAASAPTDLWSLMKANAGGGNLPHVAGIFGTLKATASPTPTGA</sequence>
<dbReference type="SUPFAM" id="SSF57016">
    <property type="entry name" value="Plant lectins/antimicrobial peptides"/>
    <property type="match status" value="1"/>
</dbReference>
<dbReference type="PANTHER" id="PTHR11177:SF333">
    <property type="entry name" value="CHITINASE"/>
    <property type="match status" value="1"/>
</dbReference>
<dbReference type="Pfam" id="PF00187">
    <property type="entry name" value="Chitin_bind_1"/>
    <property type="match status" value="1"/>
</dbReference>
<dbReference type="InterPro" id="IPR001579">
    <property type="entry name" value="Glyco_hydro_18_chit_AS"/>
</dbReference>
<evidence type="ECO:0000256" key="1">
    <source>
        <dbReference type="ARBA" id="ARBA00000822"/>
    </source>
</evidence>
<comment type="catalytic activity">
    <reaction evidence="1">
        <text>Random endo-hydrolysis of N-acetyl-beta-D-glucosaminide (1-&gt;4)-beta-linkages in chitin and chitodextrins.</text>
        <dbReference type="EC" id="3.2.1.14"/>
    </reaction>
</comment>
<feature type="compositionally biased region" description="Basic and acidic residues" evidence="10">
    <location>
        <begin position="859"/>
        <end position="885"/>
    </location>
</feature>
<dbReference type="Pfam" id="PF00314">
    <property type="entry name" value="Thaumatin"/>
    <property type="match status" value="2"/>
</dbReference>
<feature type="disulfide bond" evidence="8">
    <location>
        <begin position="279"/>
        <end position="294"/>
    </location>
</feature>
<dbReference type="PROSITE" id="PS50227">
    <property type="entry name" value="G_PROTEIN_RECEP_F2_3"/>
    <property type="match status" value="1"/>
</dbReference>
<dbReference type="GO" id="GO:0016020">
    <property type="term" value="C:membrane"/>
    <property type="evidence" value="ECO:0007669"/>
    <property type="project" value="InterPro"/>
</dbReference>
<dbReference type="SUPFAM" id="SSF49870">
    <property type="entry name" value="Osmotin, thaumatin-like protein"/>
    <property type="match status" value="1"/>
</dbReference>
<feature type="domain" description="G-protein coupled receptors family 2 profile 1" evidence="11">
    <location>
        <begin position="778"/>
        <end position="834"/>
    </location>
</feature>
<keyword evidence="7" id="KW-0624">Polysaccharide degradation</keyword>
<evidence type="ECO:0000313" key="14">
    <source>
        <dbReference type="EMBL" id="KAJ3051997.1"/>
    </source>
</evidence>
<dbReference type="Proteomes" id="UP001212841">
    <property type="component" value="Unassembled WGS sequence"/>
</dbReference>
<feature type="compositionally biased region" description="Low complexity" evidence="10">
    <location>
        <begin position="886"/>
        <end position="897"/>
    </location>
</feature>
<evidence type="ECO:0000256" key="2">
    <source>
        <dbReference type="ARBA" id="ARBA00022669"/>
    </source>
</evidence>
<name>A0AAD5SE22_9FUNG</name>
<dbReference type="SMART" id="SM00205">
    <property type="entry name" value="THN"/>
    <property type="match status" value="1"/>
</dbReference>
<dbReference type="InterPro" id="IPR001223">
    <property type="entry name" value="Glyco_hydro18_cat"/>
</dbReference>
<evidence type="ECO:0000256" key="7">
    <source>
        <dbReference type="ARBA" id="ARBA00023326"/>
    </source>
</evidence>
<dbReference type="PROSITE" id="PS50941">
    <property type="entry name" value="CHIT_BIND_I_2"/>
    <property type="match status" value="1"/>
</dbReference>
<evidence type="ECO:0000256" key="9">
    <source>
        <dbReference type="RuleBase" id="RU000489"/>
    </source>
</evidence>
<accession>A0AAD5SE22</accession>
<keyword evidence="8" id="KW-1015">Disulfide bond</keyword>
<dbReference type="Gene3D" id="3.20.20.80">
    <property type="entry name" value="Glycosidases"/>
    <property type="match status" value="1"/>
</dbReference>
<evidence type="ECO:0008006" key="16">
    <source>
        <dbReference type="Google" id="ProtNLM"/>
    </source>
</evidence>
<dbReference type="InterPro" id="IPR001879">
    <property type="entry name" value="GPCR_2_extracellular_dom"/>
</dbReference>
<reference evidence="14" key="1">
    <citation type="submission" date="2020-05" db="EMBL/GenBank/DDBJ databases">
        <title>Phylogenomic resolution of chytrid fungi.</title>
        <authorList>
            <person name="Stajich J.E."/>
            <person name="Amses K."/>
            <person name="Simmons R."/>
            <person name="Seto K."/>
            <person name="Myers J."/>
            <person name="Bonds A."/>
            <person name="Quandt C.A."/>
            <person name="Barry K."/>
            <person name="Liu P."/>
            <person name="Grigoriev I."/>
            <person name="Longcore J.E."/>
            <person name="James T.Y."/>
        </authorList>
    </citation>
    <scope>NUCLEOTIDE SEQUENCE</scope>
    <source>
        <strain evidence="14">JEL0318</strain>
    </source>
</reference>
<feature type="disulfide bond" evidence="8">
    <location>
        <begin position="288"/>
        <end position="300"/>
    </location>
</feature>
<feature type="domain" description="GH18" evidence="13">
    <location>
        <begin position="333"/>
        <end position="763"/>
    </location>
</feature>
<protein>
    <recommendedName>
        <fullName evidence="16">Chitinase</fullName>
    </recommendedName>
</protein>
<dbReference type="InterPro" id="IPR001002">
    <property type="entry name" value="Chitin-bd_1"/>
</dbReference>
<dbReference type="Pfam" id="PF00704">
    <property type="entry name" value="Glyco_hydro_18"/>
    <property type="match status" value="1"/>
</dbReference>
<organism evidence="14 15">
    <name type="scientific">Rhizophlyctis rosea</name>
    <dbReference type="NCBI Taxonomy" id="64517"/>
    <lineage>
        <taxon>Eukaryota</taxon>
        <taxon>Fungi</taxon>
        <taxon>Fungi incertae sedis</taxon>
        <taxon>Chytridiomycota</taxon>
        <taxon>Chytridiomycota incertae sedis</taxon>
        <taxon>Chytridiomycetes</taxon>
        <taxon>Rhizophlyctidales</taxon>
        <taxon>Rhizophlyctidaceae</taxon>
        <taxon>Rhizophlyctis</taxon>
    </lineage>
</organism>
<dbReference type="InterPro" id="IPR050314">
    <property type="entry name" value="Glycosyl_Hydrlase_18"/>
</dbReference>
<feature type="region of interest" description="Disordered" evidence="10">
    <location>
        <begin position="841"/>
        <end position="897"/>
    </location>
</feature>
<evidence type="ECO:0000256" key="10">
    <source>
        <dbReference type="SAM" id="MobiDB-lite"/>
    </source>
</evidence>
<dbReference type="Gene3D" id="3.10.50.10">
    <property type="match status" value="1"/>
</dbReference>
<evidence type="ECO:0000313" key="15">
    <source>
        <dbReference type="Proteomes" id="UP001212841"/>
    </source>
</evidence>
<dbReference type="SUPFAM" id="SSF51445">
    <property type="entry name" value="(Trans)glycosidases"/>
    <property type="match status" value="1"/>
</dbReference>
<feature type="domain" description="Chitin-binding type-1" evidence="12">
    <location>
        <begin position="276"/>
        <end position="317"/>
    </location>
</feature>
<comment type="caution">
    <text evidence="14">The sequence shown here is derived from an EMBL/GenBank/DDBJ whole genome shotgun (WGS) entry which is preliminary data.</text>
</comment>
<keyword evidence="15" id="KW-1185">Reference proteome</keyword>
<evidence type="ECO:0000259" key="12">
    <source>
        <dbReference type="PROSITE" id="PS50941"/>
    </source>
</evidence>
<keyword evidence="4" id="KW-0146">Chitin degradation</keyword>
<evidence type="ECO:0000256" key="8">
    <source>
        <dbReference type="PROSITE-ProRule" id="PRU00261"/>
    </source>
</evidence>
<dbReference type="Gene3D" id="3.30.60.10">
    <property type="entry name" value="Endochitinase-like"/>
    <property type="match status" value="1"/>
</dbReference>
<dbReference type="PROSITE" id="PS51367">
    <property type="entry name" value="THAUMATIN_2"/>
    <property type="match status" value="1"/>
</dbReference>
<evidence type="ECO:0000256" key="4">
    <source>
        <dbReference type="ARBA" id="ARBA00023024"/>
    </source>
</evidence>
<dbReference type="EMBL" id="JADGJD010000336">
    <property type="protein sequence ID" value="KAJ3051997.1"/>
    <property type="molecule type" value="Genomic_DNA"/>
</dbReference>
<dbReference type="PROSITE" id="PS51910">
    <property type="entry name" value="GH18_2"/>
    <property type="match status" value="1"/>
</dbReference>
<dbReference type="SMART" id="SM00270">
    <property type="entry name" value="ChtBD1"/>
    <property type="match status" value="1"/>
</dbReference>
<dbReference type="InterPro" id="IPR036861">
    <property type="entry name" value="Endochitinase-like_sf"/>
</dbReference>
<dbReference type="GO" id="GO:0008061">
    <property type="term" value="F:chitin binding"/>
    <property type="evidence" value="ECO:0007669"/>
    <property type="project" value="UniProtKB-UniRule"/>
</dbReference>
<evidence type="ECO:0000256" key="6">
    <source>
        <dbReference type="ARBA" id="ARBA00023295"/>
    </source>
</evidence>
<dbReference type="CDD" id="cd00035">
    <property type="entry name" value="ChtBD1"/>
    <property type="match status" value="1"/>
</dbReference>
<dbReference type="SUPFAM" id="SSF54556">
    <property type="entry name" value="Chitinase insertion domain"/>
    <property type="match status" value="1"/>
</dbReference>
<dbReference type="GO" id="GO:0008843">
    <property type="term" value="F:endochitinase activity"/>
    <property type="evidence" value="ECO:0007669"/>
    <property type="project" value="UniProtKB-EC"/>
</dbReference>
<evidence type="ECO:0000256" key="5">
    <source>
        <dbReference type="ARBA" id="ARBA00023277"/>
    </source>
</evidence>
<dbReference type="InterPro" id="IPR011583">
    <property type="entry name" value="Chitinase_II/V-like_cat"/>
</dbReference>
<dbReference type="InterPro" id="IPR037176">
    <property type="entry name" value="Osmotin/thaumatin-like_sf"/>
</dbReference>
<dbReference type="InterPro" id="IPR017853">
    <property type="entry name" value="GH"/>
</dbReference>
<dbReference type="PROSITE" id="PS01095">
    <property type="entry name" value="GH18_1"/>
    <property type="match status" value="1"/>
</dbReference>
<dbReference type="Gene3D" id="2.60.110.10">
    <property type="entry name" value="Thaumatin"/>
    <property type="match status" value="1"/>
</dbReference>
<dbReference type="SMART" id="SM00636">
    <property type="entry name" value="Glyco_18"/>
    <property type="match status" value="1"/>
</dbReference>
<dbReference type="InterPro" id="IPR001938">
    <property type="entry name" value="Thaumatin"/>
</dbReference>
<dbReference type="PANTHER" id="PTHR11177">
    <property type="entry name" value="CHITINASE"/>
    <property type="match status" value="1"/>
</dbReference>
<dbReference type="GO" id="GO:0006032">
    <property type="term" value="P:chitin catabolic process"/>
    <property type="evidence" value="ECO:0007669"/>
    <property type="project" value="UniProtKB-KW"/>
</dbReference>
<feature type="disulfide bond" evidence="8">
    <location>
        <begin position="311"/>
        <end position="315"/>
    </location>
</feature>
<dbReference type="InterPro" id="IPR029070">
    <property type="entry name" value="Chitinase_insertion_sf"/>
</dbReference>